<feature type="domain" description="NAD(P)-binding" evidence="1">
    <location>
        <begin position="14"/>
        <end position="202"/>
    </location>
</feature>
<dbReference type="Proteomes" id="UP001470230">
    <property type="component" value="Unassembled WGS sequence"/>
</dbReference>
<keyword evidence="3" id="KW-1185">Reference proteome</keyword>
<organism evidence="2 3">
    <name type="scientific">Tritrichomonas musculus</name>
    <dbReference type="NCBI Taxonomy" id="1915356"/>
    <lineage>
        <taxon>Eukaryota</taxon>
        <taxon>Metamonada</taxon>
        <taxon>Parabasalia</taxon>
        <taxon>Tritrichomonadida</taxon>
        <taxon>Tritrichomonadidae</taxon>
        <taxon>Tritrichomonas</taxon>
    </lineage>
</organism>
<dbReference type="PANTHER" id="PTHR14097">
    <property type="entry name" value="OXIDOREDUCTASE HTATIP2"/>
    <property type="match status" value="1"/>
</dbReference>
<evidence type="ECO:0000313" key="3">
    <source>
        <dbReference type="Proteomes" id="UP001470230"/>
    </source>
</evidence>
<dbReference type="InterPro" id="IPR036291">
    <property type="entry name" value="NAD(P)-bd_dom_sf"/>
</dbReference>
<dbReference type="Gene3D" id="3.40.50.720">
    <property type="entry name" value="NAD(P)-binding Rossmann-like Domain"/>
    <property type="match status" value="1"/>
</dbReference>
<comment type="caution">
    <text evidence="2">The sequence shown here is derived from an EMBL/GenBank/DDBJ whole genome shotgun (WGS) entry which is preliminary data.</text>
</comment>
<evidence type="ECO:0000313" key="2">
    <source>
        <dbReference type="EMBL" id="KAK8839298.1"/>
    </source>
</evidence>
<dbReference type="PANTHER" id="PTHR14097:SF7">
    <property type="entry name" value="OXIDOREDUCTASE HTATIP2"/>
    <property type="match status" value="1"/>
</dbReference>
<name>A0ABR2H075_9EUKA</name>
<evidence type="ECO:0000259" key="1">
    <source>
        <dbReference type="Pfam" id="PF13460"/>
    </source>
</evidence>
<dbReference type="SUPFAM" id="SSF51735">
    <property type="entry name" value="NAD(P)-binding Rossmann-fold domains"/>
    <property type="match status" value="1"/>
</dbReference>
<dbReference type="Pfam" id="PF13460">
    <property type="entry name" value="NAD_binding_10"/>
    <property type="match status" value="1"/>
</dbReference>
<dbReference type="InterPro" id="IPR016040">
    <property type="entry name" value="NAD(P)-bd_dom"/>
</dbReference>
<accession>A0ABR2H075</accession>
<sequence length="247" mass="28243">MENSEEHYNVIVIGATGASGRELVDELLNSPYYSTITIPVRRKIDRWENLPKEKADKLIVKIVENLDFLFDEAQFKETISTDIQYNTLFCCLGSRVGRGEEEFRKVDFTYPVKACEICEKLKIPHFSLISAGNAKTSSMFLYCRVKGEAEDEIMKKDVQYISIMRPGIILDRDNDKRTSETFMAWVPFVAKISTKDIAKALLYDDLLFQREANKEPKKVKIEHAQMEKLASDYSASLSNANTEAKAE</sequence>
<proteinExistence type="predicted"/>
<protein>
    <recommendedName>
        <fullName evidence="1">NAD(P)-binding domain-containing protein</fullName>
    </recommendedName>
</protein>
<gene>
    <name evidence="2" type="ORF">M9Y10_032231</name>
</gene>
<dbReference type="EMBL" id="JAPFFF010000052">
    <property type="protein sequence ID" value="KAK8839298.1"/>
    <property type="molecule type" value="Genomic_DNA"/>
</dbReference>
<reference evidence="2 3" key="1">
    <citation type="submission" date="2024-04" db="EMBL/GenBank/DDBJ databases">
        <title>Tritrichomonas musculus Genome.</title>
        <authorList>
            <person name="Alves-Ferreira E."/>
            <person name="Grigg M."/>
            <person name="Lorenzi H."/>
            <person name="Galac M."/>
        </authorList>
    </citation>
    <scope>NUCLEOTIDE SEQUENCE [LARGE SCALE GENOMIC DNA]</scope>
    <source>
        <strain evidence="2 3">EAF2021</strain>
    </source>
</reference>